<gene>
    <name evidence="14" type="primary">murD</name>
    <name evidence="12" type="synonym">murD2</name>
    <name evidence="14" type="ORF">ACFPME_05315</name>
</gene>
<evidence type="ECO:0000256" key="4">
    <source>
        <dbReference type="ARBA" id="ARBA00022598"/>
    </source>
</evidence>
<dbReference type="HAMAP" id="MF_02208">
    <property type="entry name" value="MurD2_subfam"/>
    <property type="match status" value="1"/>
</dbReference>
<keyword evidence="5 12" id="KW-0132">Cell division</keyword>
<dbReference type="GO" id="GO:0008764">
    <property type="term" value="F:UDP-N-acetylmuramoylalanine-D-glutamate ligase activity"/>
    <property type="evidence" value="ECO:0007669"/>
    <property type="project" value="UniProtKB-EC"/>
</dbReference>
<accession>A0ABW0JJN4</accession>
<dbReference type="Gene3D" id="3.90.190.20">
    <property type="entry name" value="Mur ligase, C-terminal domain"/>
    <property type="match status" value="1"/>
</dbReference>
<evidence type="ECO:0000256" key="3">
    <source>
        <dbReference type="ARBA" id="ARBA00022490"/>
    </source>
</evidence>
<evidence type="ECO:0000256" key="5">
    <source>
        <dbReference type="ARBA" id="ARBA00022618"/>
    </source>
</evidence>
<dbReference type="PANTHER" id="PTHR43692:SF1">
    <property type="entry name" value="UDP-N-ACETYLMURAMOYLALANINE--D-GLUTAMATE LIGASE"/>
    <property type="match status" value="1"/>
</dbReference>
<name>A0ABW0JJN4_9GAMM</name>
<evidence type="ECO:0000256" key="6">
    <source>
        <dbReference type="ARBA" id="ARBA00022741"/>
    </source>
</evidence>
<dbReference type="InterPro" id="IPR005762">
    <property type="entry name" value="MurD"/>
</dbReference>
<organism evidence="14 15">
    <name type="scientific">Rhodanobacter umsongensis</name>
    <dbReference type="NCBI Taxonomy" id="633153"/>
    <lineage>
        <taxon>Bacteria</taxon>
        <taxon>Pseudomonadati</taxon>
        <taxon>Pseudomonadota</taxon>
        <taxon>Gammaproteobacteria</taxon>
        <taxon>Lysobacterales</taxon>
        <taxon>Rhodanobacteraceae</taxon>
        <taxon>Rhodanobacter</taxon>
    </lineage>
</organism>
<feature type="domain" description="Mur ligase central" evidence="13">
    <location>
        <begin position="115"/>
        <end position="276"/>
    </location>
</feature>
<keyword evidence="4 12" id="KW-0436">Ligase</keyword>
<evidence type="ECO:0000256" key="10">
    <source>
        <dbReference type="ARBA" id="ARBA00023306"/>
    </source>
</evidence>
<evidence type="ECO:0000256" key="12">
    <source>
        <dbReference type="HAMAP-Rule" id="MF_02208"/>
    </source>
</evidence>
<dbReference type="SUPFAM" id="SSF51984">
    <property type="entry name" value="MurCD N-terminal domain"/>
    <property type="match status" value="1"/>
</dbReference>
<dbReference type="EMBL" id="JBHSMK010000002">
    <property type="protein sequence ID" value="MFC5435966.1"/>
    <property type="molecule type" value="Genomic_DNA"/>
</dbReference>
<keyword evidence="15" id="KW-1185">Reference proteome</keyword>
<dbReference type="Pfam" id="PF08245">
    <property type="entry name" value="Mur_ligase_M"/>
    <property type="match status" value="1"/>
</dbReference>
<keyword evidence="6 12" id="KW-0547">Nucleotide-binding</keyword>
<evidence type="ECO:0000256" key="7">
    <source>
        <dbReference type="ARBA" id="ARBA00022840"/>
    </source>
</evidence>
<dbReference type="SUPFAM" id="SSF53244">
    <property type="entry name" value="MurD-like peptide ligases, peptide-binding domain"/>
    <property type="match status" value="1"/>
</dbReference>
<dbReference type="InterPro" id="IPR036615">
    <property type="entry name" value="Mur_ligase_C_dom_sf"/>
</dbReference>
<comment type="caution">
    <text evidence="14">The sequence shown here is derived from an EMBL/GenBank/DDBJ whole genome shotgun (WGS) entry which is preliminary data.</text>
</comment>
<evidence type="ECO:0000313" key="15">
    <source>
        <dbReference type="Proteomes" id="UP001596013"/>
    </source>
</evidence>
<keyword evidence="10 12" id="KW-0131">Cell cycle</keyword>
<dbReference type="PANTHER" id="PTHR43692">
    <property type="entry name" value="UDP-N-ACETYLMURAMOYLALANINE--D-GLUTAMATE LIGASE"/>
    <property type="match status" value="1"/>
</dbReference>
<keyword evidence="9 12" id="KW-0573">Peptidoglycan synthesis</keyword>
<evidence type="ECO:0000256" key="2">
    <source>
        <dbReference type="ARBA" id="ARBA00004752"/>
    </source>
</evidence>
<dbReference type="SUPFAM" id="SSF53623">
    <property type="entry name" value="MurD-like peptide ligases, catalytic domain"/>
    <property type="match status" value="1"/>
</dbReference>
<keyword evidence="11 12" id="KW-0961">Cell wall biogenesis/degradation</keyword>
<feature type="binding site" evidence="12">
    <location>
        <begin position="117"/>
        <end position="123"/>
    </location>
    <ligand>
        <name>ATP</name>
        <dbReference type="ChEBI" id="CHEBI:30616"/>
    </ligand>
</feature>
<comment type="similarity">
    <text evidence="12">Belongs to the MurCDEF family. MurD2 subfamily.</text>
</comment>
<evidence type="ECO:0000256" key="8">
    <source>
        <dbReference type="ARBA" id="ARBA00022960"/>
    </source>
</evidence>
<keyword evidence="7 12" id="KW-0067">ATP-binding</keyword>
<dbReference type="RefSeq" id="WP_377302748.1">
    <property type="nucleotide sequence ID" value="NZ_JBHSMK010000002.1"/>
</dbReference>
<sequence>MRIADLIDRRVAIWGFGREGRAAIRALRQRGGEQHFTLFCSAGEVDAARAFDPALDIVAGEPDAAALGRFDVVVKSPGISAYKPALLSAQMQGTRFTSGTALWFGENPDARVIAVTGTKGKSTTSALIAHLARALGVRTALAGNIGLPLLELLDQPAELWVIELSSFQTGEAGPLELGVVTSLYEEHLDWHGSRERYVADKLKLADAARTLLVNALQPVLLERTQDHPHRLLFGTPEGWHIGDGFICRGTQAVFAIEQLAAPGLHNALNACAALAALESIGMDALAAAPALAQFRPLPHRLQPLGAHGGWHWVNDSISTTPLATLAALESLHGRAVTVLVGGHDRGLDWTPFVEAMRIAPPNAIVCMGSNGARIEAALRGAEIHCPIMRVDDLAGAVAEAKTHIPRDGVILLSPGAPSFDQFKDYAERGRRFAELAGFDAAAIAGIEGLGIG</sequence>
<evidence type="ECO:0000256" key="1">
    <source>
        <dbReference type="ARBA" id="ARBA00004496"/>
    </source>
</evidence>
<protein>
    <recommendedName>
        <fullName evidence="12">UDP-N-acetylmuramoyl-L-alanine--L-glutamate ligase</fullName>
        <ecNumber evidence="12">6.3.2.53</ecNumber>
    </recommendedName>
    <alternativeName>
        <fullName evidence="12">UDP-N-acetylmuramoyl-L-alanyl-L-glutamate synthetase</fullName>
        <shortName evidence="12">UDP-MurNAc-L-Ala-L-Glu synthetase</shortName>
    </alternativeName>
</protein>
<proteinExistence type="inferred from homology"/>
<dbReference type="Gene3D" id="3.40.1190.10">
    <property type="entry name" value="Mur-like, catalytic domain"/>
    <property type="match status" value="1"/>
</dbReference>
<dbReference type="InterPro" id="IPR036565">
    <property type="entry name" value="Mur-like_cat_sf"/>
</dbReference>
<comment type="pathway">
    <text evidence="2 12">Cell wall biogenesis; peptidoglycan biosynthesis.</text>
</comment>
<dbReference type="NCBIfam" id="TIGR01087">
    <property type="entry name" value="murD"/>
    <property type="match status" value="1"/>
</dbReference>
<evidence type="ECO:0000256" key="9">
    <source>
        <dbReference type="ARBA" id="ARBA00022984"/>
    </source>
</evidence>
<keyword evidence="3 12" id="KW-0963">Cytoplasm</keyword>
<dbReference type="HAMAP" id="MF_00639">
    <property type="entry name" value="MurD"/>
    <property type="match status" value="1"/>
</dbReference>
<dbReference type="Gene3D" id="3.40.50.720">
    <property type="entry name" value="NAD(P)-binding Rossmann-like Domain"/>
    <property type="match status" value="1"/>
</dbReference>
<dbReference type="InterPro" id="IPR013221">
    <property type="entry name" value="Mur_ligase_cen"/>
</dbReference>
<comment type="catalytic activity">
    <reaction evidence="12">
        <text>UDP-N-acetyl-alpha-D-muramoyl-L-alanine + L-glutamate + ATP = UDP-N-acetyl-alpha-D-muramoyl-L-alanyl-L-glutamate + ADP + phosphate + H(+)</text>
        <dbReference type="Rhea" id="RHEA:58816"/>
        <dbReference type="ChEBI" id="CHEBI:15378"/>
        <dbReference type="ChEBI" id="CHEBI:29985"/>
        <dbReference type="ChEBI" id="CHEBI:30616"/>
        <dbReference type="ChEBI" id="CHEBI:43474"/>
        <dbReference type="ChEBI" id="CHEBI:83898"/>
        <dbReference type="ChEBI" id="CHEBI:142725"/>
        <dbReference type="ChEBI" id="CHEBI:456216"/>
        <dbReference type="EC" id="6.3.2.53"/>
    </reaction>
</comment>
<evidence type="ECO:0000313" key="14">
    <source>
        <dbReference type="EMBL" id="MFC5435966.1"/>
    </source>
</evidence>
<dbReference type="InterPro" id="IPR043687">
    <property type="entry name" value="MurD2"/>
</dbReference>
<evidence type="ECO:0000259" key="13">
    <source>
        <dbReference type="Pfam" id="PF08245"/>
    </source>
</evidence>
<dbReference type="Proteomes" id="UP001596013">
    <property type="component" value="Unassembled WGS sequence"/>
</dbReference>
<dbReference type="EC" id="6.3.2.53" evidence="12"/>
<comment type="subcellular location">
    <subcellularLocation>
        <location evidence="1 12">Cytoplasm</location>
    </subcellularLocation>
</comment>
<keyword evidence="8 12" id="KW-0133">Cell shape</keyword>
<comment type="function">
    <text evidence="12">Cell wall formation. Catalyzes the addition of L-glutamate to the nucleotide precursor UDP-N-acetylmuramoyl-L-alanine.</text>
</comment>
<reference evidence="15" key="1">
    <citation type="journal article" date="2019" name="Int. J. Syst. Evol. Microbiol.">
        <title>The Global Catalogue of Microorganisms (GCM) 10K type strain sequencing project: providing services to taxonomists for standard genome sequencing and annotation.</title>
        <authorList>
            <consortium name="The Broad Institute Genomics Platform"/>
            <consortium name="The Broad Institute Genome Sequencing Center for Infectious Disease"/>
            <person name="Wu L."/>
            <person name="Ma J."/>
        </authorList>
    </citation>
    <scope>NUCLEOTIDE SEQUENCE [LARGE SCALE GENOMIC DNA]</scope>
    <source>
        <strain evidence="15">JCM 17130</strain>
    </source>
</reference>
<evidence type="ECO:0000256" key="11">
    <source>
        <dbReference type="ARBA" id="ARBA00023316"/>
    </source>
</evidence>